<reference evidence="7 8" key="1">
    <citation type="submission" date="2014-03" db="EMBL/GenBank/DDBJ databases">
        <title>Complete genome sequence of Pseudomonas stutzeri 19SMN4.</title>
        <authorList>
            <person name="Brunet-Galmes I."/>
            <person name="Nogales B."/>
            <person name="Busquets A."/>
            <person name="Pena A."/>
            <person name="Gomila M."/>
            <person name="Garcia-Valdes E."/>
            <person name="Lalucat J."/>
            <person name="Bennasar A."/>
            <person name="Bosch R."/>
        </authorList>
    </citation>
    <scope>NUCLEOTIDE SEQUENCE [LARGE SCALE GENOMIC DNA]</scope>
    <source>
        <strain evidence="7 8">19SMN4</strain>
    </source>
</reference>
<dbReference type="PATRIC" id="fig|316.97.peg.1486"/>
<keyword evidence="5 6" id="KW-0472">Membrane</keyword>
<evidence type="ECO:0000256" key="5">
    <source>
        <dbReference type="ARBA" id="ARBA00023136"/>
    </source>
</evidence>
<feature type="transmembrane region" description="Helical" evidence="6">
    <location>
        <begin position="86"/>
        <end position="106"/>
    </location>
</feature>
<evidence type="ECO:0000256" key="2">
    <source>
        <dbReference type="ARBA" id="ARBA00022475"/>
    </source>
</evidence>
<protein>
    <submittedName>
        <fullName evidence="7">Murein hydrolase transporter LrgA</fullName>
    </submittedName>
</protein>
<gene>
    <name evidence="7" type="ORF">UIB01_07390</name>
</gene>
<keyword evidence="4 6" id="KW-1133">Transmembrane helix</keyword>
<dbReference type="Proteomes" id="UP000025238">
    <property type="component" value="Chromosome"/>
</dbReference>
<dbReference type="Pfam" id="PF03788">
    <property type="entry name" value="LrgA"/>
    <property type="match status" value="1"/>
</dbReference>
<evidence type="ECO:0000256" key="3">
    <source>
        <dbReference type="ARBA" id="ARBA00022692"/>
    </source>
</evidence>
<keyword evidence="7" id="KW-0378">Hydrolase</keyword>
<sequence>MILKGLTWLVLLQLLGNLINLVLLPALPGPIIGMLLLFGLLLLRRSIPESLEKTAALLLQYLPLLLIVPAAGIMTSGSALLDDLPAIAAGLVMSLLITVPFCGWLMQRLIRRLDLKREDQA</sequence>
<dbReference type="PANTHER" id="PTHR33931:SF2">
    <property type="entry name" value="HOLIN-LIKE PROTEIN CIDA"/>
    <property type="match status" value="1"/>
</dbReference>
<organism evidence="7 8">
    <name type="scientific">Stutzerimonas stutzeri</name>
    <name type="common">Pseudomonas stutzeri</name>
    <dbReference type="NCBI Taxonomy" id="316"/>
    <lineage>
        <taxon>Bacteria</taxon>
        <taxon>Pseudomonadati</taxon>
        <taxon>Pseudomonadota</taxon>
        <taxon>Gammaproteobacteria</taxon>
        <taxon>Pseudomonadales</taxon>
        <taxon>Pseudomonadaceae</taxon>
        <taxon>Stutzerimonas</taxon>
    </lineage>
</organism>
<keyword evidence="2" id="KW-1003">Cell membrane</keyword>
<dbReference type="PANTHER" id="PTHR33931">
    <property type="entry name" value="HOLIN-LIKE PROTEIN CIDA-RELATED"/>
    <property type="match status" value="1"/>
</dbReference>
<accession>A0A023WRI5</accession>
<evidence type="ECO:0000313" key="7">
    <source>
        <dbReference type="EMBL" id="AHY42310.1"/>
    </source>
</evidence>
<dbReference type="GO" id="GO:0016787">
    <property type="term" value="F:hydrolase activity"/>
    <property type="evidence" value="ECO:0007669"/>
    <property type="project" value="UniProtKB-KW"/>
</dbReference>
<comment type="subcellular location">
    <subcellularLocation>
        <location evidence="1">Cell membrane</location>
        <topology evidence="1">Multi-pass membrane protein</topology>
    </subcellularLocation>
</comment>
<feature type="transmembrane region" description="Helical" evidence="6">
    <location>
        <begin position="18"/>
        <end position="43"/>
    </location>
</feature>
<dbReference type="EMBL" id="CP007509">
    <property type="protein sequence ID" value="AHY42310.1"/>
    <property type="molecule type" value="Genomic_DNA"/>
</dbReference>
<name>A0A023WRI5_STUST</name>
<feature type="transmembrane region" description="Helical" evidence="6">
    <location>
        <begin position="55"/>
        <end position="74"/>
    </location>
</feature>
<dbReference type="KEGG" id="pstu:UIB01_07390"/>
<dbReference type="OrthoDB" id="6120945at2"/>
<evidence type="ECO:0000256" key="4">
    <source>
        <dbReference type="ARBA" id="ARBA00022989"/>
    </source>
</evidence>
<evidence type="ECO:0000256" key="6">
    <source>
        <dbReference type="SAM" id="Phobius"/>
    </source>
</evidence>
<evidence type="ECO:0000256" key="1">
    <source>
        <dbReference type="ARBA" id="ARBA00004651"/>
    </source>
</evidence>
<evidence type="ECO:0000313" key="8">
    <source>
        <dbReference type="Proteomes" id="UP000025238"/>
    </source>
</evidence>
<dbReference type="AlphaFoldDB" id="A0A023WRI5"/>
<dbReference type="InterPro" id="IPR005538">
    <property type="entry name" value="LrgA/CidA"/>
</dbReference>
<keyword evidence="3 6" id="KW-0812">Transmembrane</keyword>
<dbReference type="GO" id="GO:0005886">
    <property type="term" value="C:plasma membrane"/>
    <property type="evidence" value="ECO:0007669"/>
    <property type="project" value="UniProtKB-SubCell"/>
</dbReference>
<proteinExistence type="predicted"/>